<evidence type="ECO:0000313" key="2">
    <source>
        <dbReference type="EMBL" id="VGO11782.1"/>
    </source>
</evidence>
<name>A0A6C2TW71_PONDE</name>
<dbReference type="InterPro" id="IPR012334">
    <property type="entry name" value="Pectin_lyas_fold"/>
</dbReference>
<keyword evidence="3" id="KW-1185">Reference proteome</keyword>
<dbReference type="AlphaFoldDB" id="A0A6C2TW71"/>
<protein>
    <recommendedName>
        <fullName evidence="4">Right handed beta helix domain-containing protein</fullName>
    </recommendedName>
</protein>
<evidence type="ECO:0000313" key="3">
    <source>
        <dbReference type="Proteomes" id="UP000366872"/>
    </source>
</evidence>
<accession>A0A6C2TW71</accession>
<sequence length="539" mass="60143">MYKGIVLSVLTVGVLLAGCKEKSQDEDLQPVRPKPEPAVKEKLPELKPTVKAEPVVVLKPEEQPGFGFQFAENPLMEVVAHEPPEPDPVTDDFEVRPGYVVIDSLDQFRQAIKLSGKKIRLKPGVYRAEKTDPPMEFTALHDDEKGERQTVQQDHIFAVTGSNNYFDLRGVVIETPVSLQSTLSRKVHVADSWHINGANNTFIGGYFRNVLDKPYPDFFVTECEFEICGDGNTFYDCTFVIKGSIPYGYTDFYGKGSGSHGRLNKHSFMSILNANDTTLIGCKVYQQSFGHCLHFHNVDGVTVKDCYFTGALRPTNDIFKEKVGRAVDYNFEMMYRKQQPIPRDWMIPLTEDGIRAYNNVRNITVTDTTVERLRGCFQLLCPEGDIVLENVTVLECGDFAYDLSVGDNGKVVMKNCKSDVAYNPVFNLTRGAQPTDAFFELTVLDPPEGAIVTERSSLGIICGEDCEFIFHDGTTRPLPASANRLQCGGKRGLKDSKITNHTTATLVLASNVENCYIKSVGPVEDNGRRNRIVQIKPPK</sequence>
<dbReference type="Gene3D" id="2.160.20.10">
    <property type="entry name" value="Single-stranded right-handed beta-helix, Pectin lyase-like"/>
    <property type="match status" value="1"/>
</dbReference>
<dbReference type="InterPro" id="IPR011050">
    <property type="entry name" value="Pectin_lyase_fold/virulence"/>
</dbReference>
<dbReference type="SUPFAM" id="SSF51126">
    <property type="entry name" value="Pectin lyase-like"/>
    <property type="match status" value="1"/>
</dbReference>
<dbReference type="Proteomes" id="UP000366872">
    <property type="component" value="Unassembled WGS sequence"/>
</dbReference>
<feature type="compositionally biased region" description="Basic and acidic residues" evidence="1">
    <location>
        <begin position="33"/>
        <end position="45"/>
    </location>
</feature>
<dbReference type="EMBL" id="CAAHFG010000001">
    <property type="protein sequence ID" value="VGO11782.1"/>
    <property type="molecule type" value="Genomic_DNA"/>
</dbReference>
<feature type="region of interest" description="Disordered" evidence="1">
    <location>
        <begin position="22"/>
        <end position="45"/>
    </location>
</feature>
<proteinExistence type="predicted"/>
<dbReference type="RefSeq" id="WP_136077506.1">
    <property type="nucleotide sequence ID" value="NZ_CAAHFG010000001.1"/>
</dbReference>
<evidence type="ECO:0008006" key="4">
    <source>
        <dbReference type="Google" id="ProtNLM"/>
    </source>
</evidence>
<gene>
    <name evidence="2" type="ORF">PDESU_00328</name>
</gene>
<reference evidence="2 3" key="1">
    <citation type="submission" date="2019-04" db="EMBL/GenBank/DDBJ databases">
        <authorList>
            <person name="Van Vliet M D."/>
        </authorList>
    </citation>
    <scope>NUCLEOTIDE SEQUENCE [LARGE SCALE GENOMIC DNA]</scope>
    <source>
        <strain evidence="2 3">F1</strain>
    </source>
</reference>
<dbReference type="PROSITE" id="PS51257">
    <property type="entry name" value="PROKAR_LIPOPROTEIN"/>
    <property type="match status" value="1"/>
</dbReference>
<evidence type="ECO:0000256" key="1">
    <source>
        <dbReference type="SAM" id="MobiDB-lite"/>
    </source>
</evidence>
<organism evidence="2 3">
    <name type="scientific">Pontiella desulfatans</name>
    <dbReference type="NCBI Taxonomy" id="2750659"/>
    <lineage>
        <taxon>Bacteria</taxon>
        <taxon>Pseudomonadati</taxon>
        <taxon>Kiritimatiellota</taxon>
        <taxon>Kiritimatiellia</taxon>
        <taxon>Kiritimatiellales</taxon>
        <taxon>Pontiellaceae</taxon>
        <taxon>Pontiella</taxon>
    </lineage>
</organism>